<accession>A0A382DPZ5</accession>
<reference evidence="2" key="1">
    <citation type="submission" date="2018-05" db="EMBL/GenBank/DDBJ databases">
        <authorList>
            <person name="Lanie J.A."/>
            <person name="Ng W.-L."/>
            <person name="Kazmierczak K.M."/>
            <person name="Andrzejewski T.M."/>
            <person name="Davidsen T.M."/>
            <person name="Wayne K.J."/>
            <person name="Tettelin H."/>
            <person name="Glass J.I."/>
            <person name="Rusch D."/>
            <person name="Podicherti R."/>
            <person name="Tsui H.-C.T."/>
            <person name="Winkler M.E."/>
        </authorList>
    </citation>
    <scope>NUCLEOTIDE SEQUENCE</scope>
</reference>
<dbReference type="Gene3D" id="2.120.10.30">
    <property type="entry name" value="TolB, C-terminal domain"/>
    <property type="match status" value="1"/>
</dbReference>
<dbReference type="InterPro" id="IPR011042">
    <property type="entry name" value="6-blade_b-propeller_TolB-like"/>
</dbReference>
<dbReference type="InterPro" id="IPR011041">
    <property type="entry name" value="Quinoprot_gluc/sorb_DH_b-prop"/>
</dbReference>
<dbReference type="AlphaFoldDB" id="A0A382DPZ5"/>
<evidence type="ECO:0000313" key="2">
    <source>
        <dbReference type="EMBL" id="SVB40438.1"/>
    </source>
</evidence>
<protein>
    <recommendedName>
        <fullName evidence="1">Glucose/Sorbosone dehydrogenase domain-containing protein</fullName>
    </recommendedName>
</protein>
<dbReference type="SUPFAM" id="SSF50952">
    <property type="entry name" value="Soluble quinoprotein glucose dehydrogenase"/>
    <property type="match status" value="1"/>
</dbReference>
<dbReference type="PANTHER" id="PTHR19328:SF75">
    <property type="entry name" value="ALDOSE SUGAR DEHYDROGENASE YLII"/>
    <property type="match status" value="1"/>
</dbReference>
<sequence>MHKFKIFTVLAVSMAFLSSPVSALDVKVEAFATGLQAPVDLKEAPDGTGRIFITEQTGVIVVVNADGTVRPEPFLALTAKIVDPYVRFDERGTLGLAFHPNYKSNGKFYVYSSRDIVREKESLVHEIFGNHTSYVSEFTVSENPNVADAGSERVLMKIDQPQFNHNGGALEFGPDGYLYIALGDGGYADDWGWGHNKKIGNGQDLSSLLGKILRIDVDSKSDGNEYGIPADNPFVKKDGARGEIFAYGFRNPWRMTFDTGGSHQLFVADVQQNSYEEVDIVTSGGNYGWRVLEANHCFDYLNPNDHHTLCNKMGMIAPIIEYNHCNKFKGKNCFGVNVIGGAVYRANHKSWQGKYFFADWSMTFGGKSGRLYAATNNGGTWSFERANVTNSEFKTHVLAVQQDLKGNIYALTSDSMGPFGSRDTVYKIVP</sequence>
<gene>
    <name evidence="2" type="ORF">METZ01_LOCUS193292</name>
</gene>
<evidence type="ECO:0000259" key="1">
    <source>
        <dbReference type="Pfam" id="PF07995"/>
    </source>
</evidence>
<feature type="domain" description="Glucose/Sorbosone dehydrogenase" evidence="1">
    <location>
        <begin position="35"/>
        <end position="417"/>
    </location>
</feature>
<dbReference type="EMBL" id="UINC01040491">
    <property type="protein sequence ID" value="SVB40438.1"/>
    <property type="molecule type" value="Genomic_DNA"/>
</dbReference>
<proteinExistence type="predicted"/>
<dbReference type="PANTHER" id="PTHR19328">
    <property type="entry name" value="HEDGEHOG-INTERACTING PROTEIN"/>
    <property type="match status" value="1"/>
</dbReference>
<dbReference type="InterPro" id="IPR012938">
    <property type="entry name" value="Glc/Sorbosone_DH"/>
</dbReference>
<organism evidence="2">
    <name type="scientific">marine metagenome</name>
    <dbReference type="NCBI Taxonomy" id="408172"/>
    <lineage>
        <taxon>unclassified sequences</taxon>
        <taxon>metagenomes</taxon>
        <taxon>ecological metagenomes</taxon>
    </lineage>
</organism>
<dbReference type="Pfam" id="PF07995">
    <property type="entry name" value="GSDH"/>
    <property type="match status" value="1"/>
</dbReference>
<name>A0A382DPZ5_9ZZZZ</name>